<gene>
    <name evidence="2" type="ORF">LEMA_P115400.1</name>
</gene>
<keyword evidence="3" id="KW-1185">Reference proteome</keyword>
<proteinExistence type="predicted"/>
<keyword evidence="1" id="KW-1133">Transmembrane helix</keyword>
<organism evidence="3">
    <name type="scientific">Leptosphaeria maculans (strain JN3 / isolate v23.1.3 / race Av1-4-5-6-7-8)</name>
    <name type="common">Blackleg fungus</name>
    <name type="synonym">Phoma lingam</name>
    <dbReference type="NCBI Taxonomy" id="985895"/>
    <lineage>
        <taxon>Eukaryota</taxon>
        <taxon>Fungi</taxon>
        <taxon>Dikarya</taxon>
        <taxon>Ascomycota</taxon>
        <taxon>Pezizomycotina</taxon>
        <taxon>Dothideomycetes</taxon>
        <taxon>Pleosporomycetidae</taxon>
        <taxon>Pleosporales</taxon>
        <taxon>Pleosporineae</taxon>
        <taxon>Leptosphaeriaceae</taxon>
        <taxon>Plenodomus</taxon>
        <taxon>Plenodomus lingam/Leptosphaeria maculans species complex</taxon>
    </lineage>
</organism>
<feature type="transmembrane region" description="Helical" evidence="1">
    <location>
        <begin position="56"/>
        <end position="82"/>
    </location>
</feature>
<name>E4ZUP6_LEPMJ</name>
<dbReference type="AlphaFoldDB" id="E4ZUP6"/>
<evidence type="ECO:0000313" key="2">
    <source>
        <dbReference type="EMBL" id="CBX95125.1"/>
    </source>
</evidence>
<keyword evidence="1" id="KW-0472">Membrane</keyword>
<keyword evidence="1" id="KW-0812">Transmembrane</keyword>
<dbReference type="Proteomes" id="UP000002668">
    <property type="component" value="Genome"/>
</dbReference>
<evidence type="ECO:0000256" key="1">
    <source>
        <dbReference type="SAM" id="Phobius"/>
    </source>
</evidence>
<evidence type="ECO:0000313" key="3">
    <source>
        <dbReference type="Proteomes" id="UP000002668"/>
    </source>
</evidence>
<accession>E4ZUP6</accession>
<protein>
    <submittedName>
        <fullName evidence="2">Predicted protein</fullName>
    </submittedName>
</protein>
<sequence length="92" mass="10343">MHMHVYIYIHTLTRTPHPEPSQAKPSQVKPSPERCVRMQGSSAVLGRMKCACVRRWSVWSVMLGWVRVYVCMLGVVGMLAGWGGVGEGCRDR</sequence>
<dbReference type="EMBL" id="FP929126">
    <property type="protein sequence ID" value="CBX95125.1"/>
    <property type="molecule type" value="Genomic_DNA"/>
</dbReference>
<dbReference type="HOGENOM" id="CLU_2413649_0_0_1"/>
<dbReference type="VEuPathDB" id="FungiDB:LEMA_P115400.1"/>
<reference evidence="3" key="1">
    <citation type="journal article" date="2011" name="Nat. Commun.">
        <title>Effector diversification within compartments of the Leptosphaeria maculans genome affected by Repeat-Induced Point mutations.</title>
        <authorList>
            <person name="Rouxel T."/>
            <person name="Grandaubert J."/>
            <person name="Hane J.K."/>
            <person name="Hoede C."/>
            <person name="van de Wouw A.P."/>
            <person name="Couloux A."/>
            <person name="Dominguez V."/>
            <person name="Anthouard V."/>
            <person name="Bally P."/>
            <person name="Bourras S."/>
            <person name="Cozijnsen A.J."/>
            <person name="Ciuffetti L.M."/>
            <person name="Degrave A."/>
            <person name="Dilmaghani A."/>
            <person name="Duret L."/>
            <person name="Fudal I."/>
            <person name="Goodwin S.B."/>
            <person name="Gout L."/>
            <person name="Glaser N."/>
            <person name="Linglin J."/>
            <person name="Kema G.H.J."/>
            <person name="Lapalu N."/>
            <person name="Lawrence C.B."/>
            <person name="May K."/>
            <person name="Meyer M."/>
            <person name="Ollivier B."/>
            <person name="Poulain J."/>
            <person name="Schoch C.L."/>
            <person name="Simon A."/>
            <person name="Spatafora J.W."/>
            <person name="Stachowiak A."/>
            <person name="Turgeon B.G."/>
            <person name="Tyler B.M."/>
            <person name="Vincent D."/>
            <person name="Weissenbach J."/>
            <person name="Amselem J."/>
            <person name="Quesneville H."/>
            <person name="Oliver R.P."/>
            <person name="Wincker P."/>
            <person name="Balesdent M.-H."/>
            <person name="Howlett B.J."/>
        </authorList>
    </citation>
    <scope>NUCLEOTIDE SEQUENCE [LARGE SCALE GENOMIC DNA]</scope>
    <source>
        <strain evidence="3">JN3 / isolate v23.1.3 / race Av1-4-5-6-7-8</strain>
    </source>
</reference>
<dbReference type="InParanoid" id="E4ZUP6"/>